<sequence>MFLPYFFLAYRAISTFAKVFGWVLVGVGEGGVRKAENPARRSDKQGEDKREDNRGVDEIKIIAKEAVIEEDTLAVSLCKSYASDLSDSSGPWNHSMCSWELEKIHCQTGDIRRCVPFIFGGSMYAACIKDPKGYTLKDDECILVTQIGESNKKVVQCYGKDYCLPPAATSVPTNLKFKSTKNPLTSNATNEPLHNSSNKSAETLNGINWTEVLTFLLCCWFIAFVCLAFVIFWLTYIQWISSGVRQIPNEIDNRNQMYEMNGNCRKLGDA</sequence>
<dbReference type="AlphaFoldDB" id="A0A8W8M1Z9"/>
<keyword evidence="3" id="KW-1185">Reference proteome</keyword>
<accession>A0A8W8M1Z9</accession>
<evidence type="ECO:0000313" key="3">
    <source>
        <dbReference type="Proteomes" id="UP000005408"/>
    </source>
</evidence>
<keyword evidence="1" id="KW-0472">Membrane</keyword>
<name>A0A8W8M1Z9_MAGGI</name>
<keyword evidence="1" id="KW-1133">Transmembrane helix</keyword>
<organism evidence="2 3">
    <name type="scientific">Magallana gigas</name>
    <name type="common">Pacific oyster</name>
    <name type="synonym">Crassostrea gigas</name>
    <dbReference type="NCBI Taxonomy" id="29159"/>
    <lineage>
        <taxon>Eukaryota</taxon>
        <taxon>Metazoa</taxon>
        <taxon>Spiralia</taxon>
        <taxon>Lophotrochozoa</taxon>
        <taxon>Mollusca</taxon>
        <taxon>Bivalvia</taxon>
        <taxon>Autobranchia</taxon>
        <taxon>Pteriomorphia</taxon>
        <taxon>Ostreida</taxon>
        <taxon>Ostreoidea</taxon>
        <taxon>Ostreidae</taxon>
        <taxon>Magallana</taxon>
    </lineage>
</organism>
<evidence type="ECO:0000313" key="2">
    <source>
        <dbReference type="EnsemblMetazoa" id="G30213.1:cds"/>
    </source>
</evidence>
<reference evidence="2" key="1">
    <citation type="submission" date="2022-08" db="UniProtKB">
        <authorList>
            <consortium name="EnsemblMetazoa"/>
        </authorList>
    </citation>
    <scope>IDENTIFICATION</scope>
    <source>
        <strain evidence="2">05x7-T-G4-1.051#20</strain>
    </source>
</reference>
<proteinExistence type="predicted"/>
<protein>
    <submittedName>
        <fullName evidence="2">Uncharacterized protein</fullName>
    </submittedName>
</protein>
<keyword evidence="1" id="KW-0812">Transmembrane</keyword>
<dbReference type="EnsemblMetazoa" id="G30213.1">
    <property type="protein sequence ID" value="G30213.1:cds"/>
    <property type="gene ID" value="G30213"/>
</dbReference>
<evidence type="ECO:0000256" key="1">
    <source>
        <dbReference type="SAM" id="Phobius"/>
    </source>
</evidence>
<feature type="transmembrane region" description="Helical" evidence="1">
    <location>
        <begin position="212"/>
        <end position="236"/>
    </location>
</feature>
<dbReference type="Proteomes" id="UP000005408">
    <property type="component" value="Unassembled WGS sequence"/>
</dbReference>